<evidence type="ECO:0000313" key="3">
    <source>
        <dbReference type="Proteomes" id="UP000326757"/>
    </source>
</evidence>
<gene>
    <name evidence="2" type="ORF">EYC80_009086</name>
</gene>
<evidence type="ECO:0000313" key="2">
    <source>
        <dbReference type="EMBL" id="KAB8296319.1"/>
    </source>
</evidence>
<reference evidence="2 3" key="1">
    <citation type="submission" date="2019-06" db="EMBL/GenBank/DDBJ databases">
        <title>Genome Sequence of the Brown Rot Fungal Pathogen Monilinia laxa.</title>
        <authorList>
            <person name="De Miccolis Angelini R.M."/>
            <person name="Landi L."/>
            <person name="Abate D."/>
            <person name="Pollastro S."/>
            <person name="Romanazzi G."/>
            <person name="Faretra F."/>
        </authorList>
    </citation>
    <scope>NUCLEOTIDE SEQUENCE [LARGE SCALE GENOMIC DNA]</scope>
    <source>
        <strain evidence="2 3">Mlax316</strain>
    </source>
</reference>
<feature type="compositionally biased region" description="Basic and acidic residues" evidence="1">
    <location>
        <begin position="228"/>
        <end position="257"/>
    </location>
</feature>
<proteinExistence type="predicted"/>
<dbReference type="AlphaFoldDB" id="A0A5N6K2V4"/>
<sequence>MSPPPSVYLHAERERERRRTRTRTHHDIPNHSPSTASTLRSPPDNLSVDSLGKPQPATETQHRSHRIRHSRPSSQSIHHASNQPPSRNRSSESFPSTTTLPYAPNRFPPSPPYSVSSPATLSRASTLISNHAPPIALEFLNFLDDLGILVLCKPLLELCNVDWIPLFDDMGIFYLCEPIGAIKRILRKLKIGRVDRDKGAGSCLGSKSTWERDTVSWLSSMESAIKSSRESRDCKKASKRHSTGEEKSRRSEDEGRKVPITTEREVDESVSGIGTERISGANRRRSERAASSVAASGLGQGWRGAPRAKLDCQKRHPYSSRLLTSSNPINRPNNFPFDNMKFSLISPSNQPSTLFFDFHLKSRYIIRKDEIYNSLLGLFIHHISHITYRTSYTPHEYPHSLCQISALEGLRSCLYYSCLRLVLGGIVKISRIGEVGTLEGDFVDC</sequence>
<feature type="region of interest" description="Disordered" evidence="1">
    <location>
        <begin position="1"/>
        <end position="118"/>
    </location>
</feature>
<name>A0A5N6K2V4_MONLA</name>
<protein>
    <submittedName>
        <fullName evidence="2">Uncharacterized protein</fullName>
    </submittedName>
</protein>
<feature type="region of interest" description="Disordered" evidence="1">
    <location>
        <begin position="228"/>
        <end position="306"/>
    </location>
</feature>
<feature type="compositionally biased region" description="Polar residues" evidence="1">
    <location>
        <begin position="31"/>
        <end position="40"/>
    </location>
</feature>
<evidence type="ECO:0000256" key="1">
    <source>
        <dbReference type="SAM" id="MobiDB-lite"/>
    </source>
</evidence>
<keyword evidence="3" id="KW-1185">Reference proteome</keyword>
<accession>A0A5N6K2V4</accession>
<feature type="compositionally biased region" description="Polar residues" evidence="1">
    <location>
        <begin position="80"/>
        <end position="100"/>
    </location>
</feature>
<dbReference type="OrthoDB" id="3562925at2759"/>
<dbReference type="EMBL" id="VIGI01000009">
    <property type="protein sequence ID" value="KAB8296319.1"/>
    <property type="molecule type" value="Genomic_DNA"/>
</dbReference>
<comment type="caution">
    <text evidence="2">The sequence shown here is derived from an EMBL/GenBank/DDBJ whole genome shotgun (WGS) entry which is preliminary data.</text>
</comment>
<organism evidence="2 3">
    <name type="scientific">Monilinia laxa</name>
    <name type="common">Brown rot fungus</name>
    <name type="synonym">Sclerotinia laxa</name>
    <dbReference type="NCBI Taxonomy" id="61186"/>
    <lineage>
        <taxon>Eukaryota</taxon>
        <taxon>Fungi</taxon>
        <taxon>Dikarya</taxon>
        <taxon>Ascomycota</taxon>
        <taxon>Pezizomycotina</taxon>
        <taxon>Leotiomycetes</taxon>
        <taxon>Helotiales</taxon>
        <taxon>Sclerotiniaceae</taxon>
        <taxon>Monilinia</taxon>
    </lineage>
</organism>
<dbReference type="Proteomes" id="UP000326757">
    <property type="component" value="Unassembled WGS sequence"/>
</dbReference>